<sequence>MHPIPGPLAAAAEDVLAAHRPAEVARAARALSERYLADRPAREPIMDSDLRAAAYVLTRMPATFAAARFALDQVIEAVPDLHPRQIVDLGAGTGAMSWAAVDAFAGIERVRVVDYSAAALALARRMLAPSGAAVEHVVARLDRGDAGGDGRGAGGARADLALAGYVLGELDTAGRDAVVDRLLRSADTVVVLEPGTPAGYARVLRVRDQMLEAGMRIAAPCPHEQTCPLTDGDWCHAATRLVRSSAHRQAKGGSRDFEDEKFAYVAATRLAVQPPGARVLRHPQVRPGHVQLELCADDGTARALTVTKRDKAAFRAARKVAWGEGWN</sequence>
<evidence type="ECO:0000256" key="3">
    <source>
        <dbReference type="ARBA" id="ARBA00023004"/>
    </source>
</evidence>
<evidence type="ECO:0000313" key="5">
    <source>
        <dbReference type="EMBL" id="SEE68181.1"/>
    </source>
</evidence>
<keyword evidence="3" id="KW-0408">Iron</keyword>
<organism evidence="5 6">
    <name type="scientific">Ruania alba</name>
    <dbReference type="NCBI Taxonomy" id="648782"/>
    <lineage>
        <taxon>Bacteria</taxon>
        <taxon>Bacillati</taxon>
        <taxon>Actinomycetota</taxon>
        <taxon>Actinomycetes</taxon>
        <taxon>Micrococcales</taxon>
        <taxon>Ruaniaceae</taxon>
        <taxon>Ruania</taxon>
    </lineage>
</organism>
<reference evidence="6" key="1">
    <citation type="submission" date="2016-10" db="EMBL/GenBank/DDBJ databases">
        <authorList>
            <person name="Varghese N."/>
            <person name="Submissions S."/>
        </authorList>
    </citation>
    <scope>NUCLEOTIDE SEQUENCE [LARGE SCALE GENOMIC DNA]</scope>
    <source>
        <strain evidence="6">DSM 21368</strain>
    </source>
</reference>
<dbReference type="EMBL" id="FNTX01000002">
    <property type="protein sequence ID" value="SEE68181.1"/>
    <property type="molecule type" value="Genomic_DNA"/>
</dbReference>
<dbReference type="GO" id="GO:0046872">
    <property type="term" value="F:metal ion binding"/>
    <property type="evidence" value="ECO:0007669"/>
    <property type="project" value="UniProtKB-KW"/>
</dbReference>
<dbReference type="GO" id="GO:0051536">
    <property type="term" value="F:iron-sulfur cluster binding"/>
    <property type="evidence" value="ECO:0007669"/>
    <property type="project" value="UniProtKB-KW"/>
</dbReference>
<dbReference type="Proteomes" id="UP000199220">
    <property type="component" value="Unassembled WGS sequence"/>
</dbReference>
<dbReference type="GO" id="GO:0006412">
    <property type="term" value="P:translation"/>
    <property type="evidence" value="ECO:0007669"/>
    <property type="project" value="InterPro"/>
</dbReference>
<proteinExistence type="predicted"/>
<evidence type="ECO:0000256" key="2">
    <source>
        <dbReference type="ARBA" id="ARBA00022946"/>
    </source>
</evidence>
<gene>
    <name evidence="5" type="ORF">SAMN04488554_2446</name>
</gene>
<keyword evidence="2" id="KW-0809">Transit peptide</keyword>
<keyword evidence="5" id="KW-0687">Ribonucleoprotein</keyword>
<dbReference type="InterPro" id="IPR052571">
    <property type="entry name" value="Mt_RNA_Methyltransferase"/>
</dbReference>
<keyword evidence="5" id="KW-0808">Transferase</keyword>
<evidence type="ECO:0000256" key="1">
    <source>
        <dbReference type="ARBA" id="ARBA00022723"/>
    </source>
</evidence>
<dbReference type="RefSeq" id="WP_089773402.1">
    <property type="nucleotide sequence ID" value="NZ_FNTX01000002.1"/>
</dbReference>
<keyword evidence="5" id="KW-0689">Ribosomal protein</keyword>
<name>A0A1H5KVQ1_9MICO</name>
<dbReference type="GO" id="GO:0008168">
    <property type="term" value="F:methyltransferase activity"/>
    <property type="evidence" value="ECO:0007669"/>
    <property type="project" value="UniProtKB-KW"/>
</dbReference>
<keyword evidence="1" id="KW-0479">Metal-binding</keyword>
<dbReference type="SUPFAM" id="SSF53335">
    <property type="entry name" value="S-adenosyl-L-methionine-dependent methyltransferases"/>
    <property type="match status" value="1"/>
</dbReference>
<dbReference type="Pfam" id="PF09243">
    <property type="entry name" value="Rsm22"/>
    <property type="match status" value="1"/>
</dbReference>
<dbReference type="InterPro" id="IPR029063">
    <property type="entry name" value="SAM-dependent_MTases_sf"/>
</dbReference>
<dbReference type="OrthoDB" id="9799639at2"/>
<keyword evidence="6" id="KW-1185">Reference proteome</keyword>
<dbReference type="Gene3D" id="3.40.50.150">
    <property type="entry name" value="Vaccinia Virus protein VP39"/>
    <property type="match status" value="1"/>
</dbReference>
<accession>A0A1H5KVQ1</accession>
<keyword evidence="4" id="KW-0411">Iron-sulfur</keyword>
<protein>
    <submittedName>
        <fullName evidence="5">Ribosomal protein RSM22 (Predicted rRNA methylase)</fullName>
    </submittedName>
</protein>
<keyword evidence="5" id="KW-0489">Methyltransferase</keyword>
<evidence type="ECO:0000313" key="6">
    <source>
        <dbReference type="Proteomes" id="UP000199220"/>
    </source>
</evidence>
<dbReference type="GO" id="GO:0003735">
    <property type="term" value="F:structural constituent of ribosome"/>
    <property type="evidence" value="ECO:0007669"/>
    <property type="project" value="TreeGrafter"/>
</dbReference>
<dbReference type="PANTHER" id="PTHR13184">
    <property type="entry name" value="37S RIBOSOMAL PROTEIN S22"/>
    <property type="match status" value="1"/>
</dbReference>
<evidence type="ECO:0000256" key="4">
    <source>
        <dbReference type="ARBA" id="ARBA00023014"/>
    </source>
</evidence>
<dbReference type="InterPro" id="IPR015324">
    <property type="entry name" value="Ribosomal_Rsm22-like"/>
</dbReference>
<dbReference type="GO" id="GO:0015935">
    <property type="term" value="C:small ribosomal subunit"/>
    <property type="evidence" value="ECO:0007669"/>
    <property type="project" value="TreeGrafter"/>
</dbReference>
<dbReference type="AlphaFoldDB" id="A0A1H5KVQ1"/>
<dbReference type="STRING" id="648782.SAMN04488554_2446"/>
<dbReference type="PANTHER" id="PTHR13184:SF5">
    <property type="entry name" value="METHYLTRANSFERASE-LIKE PROTEIN 17, MITOCHONDRIAL"/>
    <property type="match status" value="1"/>
</dbReference>
<dbReference type="GO" id="GO:0032259">
    <property type="term" value="P:methylation"/>
    <property type="evidence" value="ECO:0007669"/>
    <property type="project" value="UniProtKB-KW"/>
</dbReference>